<dbReference type="Pfam" id="PF24228">
    <property type="entry name" value="CrAss_Ring_1"/>
    <property type="match status" value="1"/>
</dbReference>
<gene>
    <name evidence="1" type="ORF">S01H1_46931</name>
</gene>
<organism evidence="1">
    <name type="scientific">marine sediment metagenome</name>
    <dbReference type="NCBI Taxonomy" id="412755"/>
    <lineage>
        <taxon>unclassified sequences</taxon>
        <taxon>metagenomes</taxon>
        <taxon>ecological metagenomes</taxon>
    </lineage>
</organism>
<reference evidence="1" key="1">
    <citation type="journal article" date="2014" name="Front. Microbiol.">
        <title>High frequency of phylogenetically diverse reductive dehalogenase-homologous genes in deep subseafloor sedimentary metagenomes.</title>
        <authorList>
            <person name="Kawai M."/>
            <person name="Futagami T."/>
            <person name="Toyoda A."/>
            <person name="Takaki Y."/>
            <person name="Nishi S."/>
            <person name="Hori S."/>
            <person name="Arai W."/>
            <person name="Tsubouchi T."/>
            <person name="Morono Y."/>
            <person name="Uchiyama I."/>
            <person name="Ito T."/>
            <person name="Fujiyama A."/>
            <person name="Inagaki F."/>
            <person name="Takami H."/>
        </authorList>
    </citation>
    <scope>NUCLEOTIDE SEQUENCE</scope>
    <source>
        <strain evidence="1">Expedition CK06-06</strain>
    </source>
</reference>
<protein>
    <submittedName>
        <fullName evidence="1">Uncharacterized protein</fullName>
    </submittedName>
</protein>
<dbReference type="AlphaFoldDB" id="X0VYQ0"/>
<comment type="caution">
    <text evidence="1">The sequence shown here is derived from an EMBL/GenBank/DDBJ whole genome shotgun (WGS) entry which is preliminary data.</text>
</comment>
<proteinExistence type="predicted"/>
<feature type="non-terminal residue" evidence="1">
    <location>
        <position position="1"/>
    </location>
</feature>
<dbReference type="InterPro" id="IPR057118">
    <property type="entry name" value="R1-like"/>
</dbReference>
<accession>X0VYQ0</accession>
<sequence length="61" mass="7053">CRQQWNKYCSQARAGANMPDLEGMIRLKNQWLSLVNPLNLEDNDFASLGRPKNIDLDGRNY</sequence>
<evidence type="ECO:0000313" key="1">
    <source>
        <dbReference type="EMBL" id="GAG17558.1"/>
    </source>
</evidence>
<name>X0VYQ0_9ZZZZ</name>
<dbReference type="EMBL" id="BARS01030069">
    <property type="protein sequence ID" value="GAG17558.1"/>
    <property type="molecule type" value="Genomic_DNA"/>
</dbReference>